<evidence type="ECO:0000313" key="1">
    <source>
        <dbReference type="EMBL" id="OLL25701.1"/>
    </source>
</evidence>
<comment type="caution">
    <text evidence="1">The sequence shown here is derived from an EMBL/GenBank/DDBJ whole genome shotgun (WGS) entry which is preliminary data.</text>
</comment>
<dbReference type="EMBL" id="LXFE01000332">
    <property type="protein sequence ID" value="OLL25701.1"/>
    <property type="molecule type" value="Genomic_DNA"/>
</dbReference>
<name>A0A1U7LT59_NEOID</name>
<sequence length="83" mass="8906">MSISCGTAGNAEEAAKAALPPDLNPANFAEMSQEDIQVIHQERLNAEEAETSCFVPLLKSLKSGDPKYDELYGGLIANKVLKL</sequence>
<dbReference type="Proteomes" id="UP000186594">
    <property type="component" value="Unassembled WGS sequence"/>
</dbReference>
<keyword evidence="2" id="KW-1185">Reference proteome</keyword>
<dbReference type="OrthoDB" id="2496860at2759"/>
<dbReference type="PANTHER" id="PTHR38849">
    <property type="entry name" value="SMALL SECRETED PROTEIN"/>
    <property type="match status" value="1"/>
</dbReference>
<dbReference type="AlphaFoldDB" id="A0A1U7LT59"/>
<gene>
    <name evidence="1" type="ORF">NEOLI_000884</name>
</gene>
<evidence type="ECO:0000313" key="2">
    <source>
        <dbReference type="Proteomes" id="UP000186594"/>
    </source>
</evidence>
<protein>
    <submittedName>
        <fullName evidence="1">Uncharacterized protein</fullName>
    </submittedName>
</protein>
<dbReference type="PANTHER" id="PTHR38849:SF1">
    <property type="entry name" value="SMALL SECRETED PROTEIN"/>
    <property type="match status" value="1"/>
</dbReference>
<proteinExistence type="predicted"/>
<accession>A0A1U7LT59</accession>
<organism evidence="1 2">
    <name type="scientific">Neolecta irregularis (strain DAH-3)</name>
    <dbReference type="NCBI Taxonomy" id="1198029"/>
    <lineage>
        <taxon>Eukaryota</taxon>
        <taxon>Fungi</taxon>
        <taxon>Dikarya</taxon>
        <taxon>Ascomycota</taxon>
        <taxon>Taphrinomycotina</taxon>
        <taxon>Neolectales</taxon>
        <taxon>Neolectaceae</taxon>
        <taxon>Neolecta</taxon>
    </lineage>
</organism>
<reference evidence="1 2" key="1">
    <citation type="submission" date="2016-04" db="EMBL/GenBank/DDBJ databases">
        <title>Evolutionary innovation and constraint leading to complex multicellularity in the Ascomycota.</title>
        <authorList>
            <person name="Cisse O."/>
            <person name="Nguyen A."/>
            <person name="Hewitt D.A."/>
            <person name="Jedd G."/>
            <person name="Stajich J.E."/>
        </authorList>
    </citation>
    <scope>NUCLEOTIDE SEQUENCE [LARGE SCALE GENOMIC DNA]</scope>
    <source>
        <strain evidence="1 2">DAH-3</strain>
    </source>
</reference>